<evidence type="ECO:0000313" key="2">
    <source>
        <dbReference type="EMBL" id="QNT77580.1"/>
    </source>
</evidence>
<keyword evidence="1" id="KW-1133">Transmembrane helix</keyword>
<evidence type="ECO:0000313" key="3">
    <source>
        <dbReference type="EMBL" id="QNT78431.1"/>
    </source>
</evidence>
<sequence length="117" mass="13624">MNQPSFDRKIDWFLLFDQGREIISKSEEVTDKAIEAVASAKSLTETIRQASRNLNATTIHNNEEKRKIDREIAASLFGIHQQFSAQNKDLLNIKLTVWFILFMNIVFSIIFSFLLFR</sequence>
<dbReference type="KEGG" id="ebla:JGUZn3_03230"/>
<evidence type="ECO:0000313" key="4">
    <source>
        <dbReference type="Proteomes" id="UP000516349"/>
    </source>
</evidence>
<dbReference type="KEGG" id="ebla:JGUZn3_12050"/>
<reference evidence="2 4" key="1">
    <citation type="submission" date="2020-08" db="EMBL/GenBank/DDBJ databases">
        <title>Complete genome sequence of Entomobacter blattae G55GP.</title>
        <authorList>
            <person name="Poehlein A."/>
            <person name="Guzman J."/>
            <person name="Daniel R."/>
            <person name="Vilcinskas A."/>
        </authorList>
    </citation>
    <scope>NUCLEOTIDE SEQUENCE [LARGE SCALE GENOMIC DNA]</scope>
    <source>
        <strain evidence="2 4">G55GP</strain>
    </source>
</reference>
<dbReference type="EMBL" id="CP060244">
    <property type="protein sequence ID" value="QNT77580.1"/>
    <property type="molecule type" value="Genomic_DNA"/>
</dbReference>
<feature type="transmembrane region" description="Helical" evidence="1">
    <location>
        <begin position="95"/>
        <end position="116"/>
    </location>
</feature>
<name>A0A7H1NP70_9PROT</name>
<keyword evidence="1" id="KW-0472">Membrane</keyword>
<evidence type="ECO:0000256" key="1">
    <source>
        <dbReference type="SAM" id="Phobius"/>
    </source>
</evidence>
<accession>A0A7H1NP70</accession>
<proteinExistence type="predicted"/>
<keyword evidence="1" id="KW-0812">Transmembrane</keyword>
<dbReference type="Proteomes" id="UP000516349">
    <property type="component" value="Chromosome"/>
</dbReference>
<dbReference type="RefSeq" id="WP_203412706.1">
    <property type="nucleotide sequence ID" value="NZ_CP060244.1"/>
</dbReference>
<dbReference type="EMBL" id="CP060244">
    <property type="protein sequence ID" value="QNT78431.1"/>
    <property type="molecule type" value="Genomic_DNA"/>
</dbReference>
<keyword evidence="4" id="KW-1185">Reference proteome</keyword>
<gene>
    <name evidence="2" type="ORF">JGUZn3_03230</name>
    <name evidence="3" type="ORF">JGUZn3_12050</name>
</gene>
<organism evidence="2 4">
    <name type="scientific">Entomobacter blattae</name>
    <dbReference type="NCBI Taxonomy" id="2762277"/>
    <lineage>
        <taxon>Bacteria</taxon>
        <taxon>Pseudomonadati</taxon>
        <taxon>Pseudomonadota</taxon>
        <taxon>Alphaproteobacteria</taxon>
        <taxon>Acetobacterales</taxon>
        <taxon>Acetobacteraceae</taxon>
        <taxon>Entomobacter</taxon>
    </lineage>
</organism>
<dbReference type="AlphaFoldDB" id="A0A7H1NP70"/>
<protein>
    <submittedName>
        <fullName evidence="2">Uncharacterized protein</fullName>
    </submittedName>
</protein>